<evidence type="ECO:0000256" key="2">
    <source>
        <dbReference type="ARBA" id="ARBA00005436"/>
    </source>
</evidence>
<dbReference type="FunFam" id="1.10.10.1410:FF:000001">
    <property type="entry name" value="60S acidic ribosomal protein P1"/>
    <property type="match status" value="1"/>
</dbReference>
<name>A0A914CD03_9BILA</name>
<keyword evidence="3" id="KW-0689">Ribosomal protein</keyword>
<dbReference type="HAMAP" id="MF_01478">
    <property type="entry name" value="Ribosomal_L12_arch"/>
    <property type="match status" value="1"/>
</dbReference>
<keyword evidence="8" id="KW-1185">Reference proteome</keyword>
<dbReference type="GO" id="GO:0003735">
    <property type="term" value="F:structural constituent of ribosome"/>
    <property type="evidence" value="ECO:0007669"/>
    <property type="project" value="InterPro"/>
</dbReference>
<evidence type="ECO:0000256" key="6">
    <source>
        <dbReference type="ARBA" id="ARBA00042918"/>
    </source>
</evidence>
<dbReference type="GO" id="GO:0043021">
    <property type="term" value="F:ribonucleoprotein complex binding"/>
    <property type="evidence" value="ECO:0007669"/>
    <property type="project" value="TreeGrafter"/>
</dbReference>
<dbReference type="InterPro" id="IPR027534">
    <property type="entry name" value="Ribosomal_P1/P2"/>
</dbReference>
<evidence type="ECO:0000256" key="1">
    <source>
        <dbReference type="ARBA" id="ARBA00003362"/>
    </source>
</evidence>
<evidence type="ECO:0000256" key="5">
    <source>
        <dbReference type="ARBA" id="ARBA00041116"/>
    </source>
</evidence>
<evidence type="ECO:0000313" key="8">
    <source>
        <dbReference type="Proteomes" id="UP000887540"/>
    </source>
</evidence>
<dbReference type="PANTHER" id="PTHR45696:SF10">
    <property type="entry name" value="LARGE RIBOSOMAL SUBUNIT PROTEIN P1"/>
    <property type="match status" value="1"/>
</dbReference>
<evidence type="ECO:0000313" key="9">
    <source>
        <dbReference type="WBParaSite" id="ACRNAN_Path_9.g22.t1"/>
    </source>
</evidence>
<protein>
    <recommendedName>
        <fullName evidence="5">Large ribosomal subunit protein P1</fullName>
    </recommendedName>
    <alternativeName>
        <fullName evidence="6">60S acidic ribosomal protein P1</fullName>
    </alternativeName>
</protein>
<dbReference type="GO" id="GO:0006414">
    <property type="term" value="P:translational elongation"/>
    <property type="evidence" value="ECO:0007669"/>
    <property type="project" value="InterPro"/>
</dbReference>
<dbReference type="GO" id="GO:0022625">
    <property type="term" value="C:cytosolic large ribosomal subunit"/>
    <property type="evidence" value="ECO:0007669"/>
    <property type="project" value="TreeGrafter"/>
</dbReference>
<dbReference type="Gene3D" id="1.10.10.1410">
    <property type="match status" value="1"/>
</dbReference>
<organism evidence="8 9">
    <name type="scientific">Acrobeloides nanus</name>
    <dbReference type="NCBI Taxonomy" id="290746"/>
    <lineage>
        <taxon>Eukaryota</taxon>
        <taxon>Metazoa</taxon>
        <taxon>Ecdysozoa</taxon>
        <taxon>Nematoda</taxon>
        <taxon>Chromadorea</taxon>
        <taxon>Rhabditida</taxon>
        <taxon>Tylenchina</taxon>
        <taxon>Cephalobomorpha</taxon>
        <taxon>Cephaloboidea</taxon>
        <taxon>Cephalobidae</taxon>
        <taxon>Acrobeloides</taxon>
    </lineage>
</organism>
<reference evidence="9" key="1">
    <citation type="submission" date="2022-11" db="UniProtKB">
        <authorList>
            <consortium name="WormBaseParasite"/>
        </authorList>
    </citation>
    <scope>IDENTIFICATION</scope>
</reference>
<feature type="compositionally biased region" description="Low complexity" evidence="7">
    <location>
        <begin position="75"/>
        <end position="93"/>
    </location>
</feature>
<dbReference type="Pfam" id="PF00428">
    <property type="entry name" value="Ribosomal_60s"/>
    <property type="match status" value="1"/>
</dbReference>
<dbReference type="AlphaFoldDB" id="A0A914CD03"/>
<evidence type="ECO:0000256" key="3">
    <source>
        <dbReference type="ARBA" id="ARBA00022980"/>
    </source>
</evidence>
<sequence>MVSSPELACIYSALILQDDDVAITNEKIQTILNSAGVNVEPFWPGLYAKALEGIDLKGLISSLGSNIGSGGTQVAATTPATNANGGAPTATAPAKDEKKVEKEESDEDMGFGLFD</sequence>
<comment type="function">
    <text evidence="1">Plays an important role in the elongation step of protein synthesis.</text>
</comment>
<dbReference type="WBParaSite" id="ACRNAN_Path_9.g22.t1">
    <property type="protein sequence ID" value="ACRNAN_Path_9.g22.t1"/>
    <property type="gene ID" value="ACRNAN_Path_9.g22"/>
</dbReference>
<evidence type="ECO:0000256" key="4">
    <source>
        <dbReference type="ARBA" id="ARBA00023274"/>
    </source>
</evidence>
<keyword evidence="4" id="KW-0687">Ribonucleoprotein</keyword>
<dbReference type="CDD" id="cd05831">
    <property type="entry name" value="Ribosomal_P1"/>
    <property type="match status" value="1"/>
</dbReference>
<dbReference type="GO" id="GO:0002181">
    <property type="term" value="P:cytoplasmic translation"/>
    <property type="evidence" value="ECO:0007669"/>
    <property type="project" value="TreeGrafter"/>
</dbReference>
<dbReference type="PANTHER" id="PTHR45696">
    <property type="entry name" value="60S ACIDIC RIBOSOMAL PROTEIN P1"/>
    <property type="match status" value="1"/>
</dbReference>
<accession>A0A914CD03</accession>
<evidence type="ECO:0000256" key="7">
    <source>
        <dbReference type="SAM" id="MobiDB-lite"/>
    </source>
</evidence>
<dbReference type="Proteomes" id="UP000887540">
    <property type="component" value="Unplaced"/>
</dbReference>
<comment type="similarity">
    <text evidence="2">Belongs to the eukaryotic ribosomal protein P1/P2 family.</text>
</comment>
<feature type="region of interest" description="Disordered" evidence="7">
    <location>
        <begin position="70"/>
        <end position="115"/>
    </location>
</feature>
<proteinExistence type="inferred from homology"/>
<dbReference type="GO" id="GO:0030295">
    <property type="term" value="F:protein kinase activator activity"/>
    <property type="evidence" value="ECO:0007669"/>
    <property type="project" value="TreeGrafter"/>
</dbReference>
<dbReference type="InterPro" id="IPR038716">
    <property type="entry name" value="P1/P2_N_sf"/>
</dbReference>